<sequence>MGTSTLLILPSPHWPEKRQSRPHLPMQEPEKPSARRRFFTMARTQSGQLRNLATTKTPGELMVLASWYSTSGQIQQRPAFSTLQFPLYKKASHPPKARPHSDIPILLGSRSIRHQKMASVMSSASSYTSFKEEGDDLQQGKTVTSCVYLRSASSDKNGGEHQPPLDKQVVLRRIRHQKRVNKVQTALNTFLPQQFLPEDAAKQHCWMDDPFSP</sequence>
<feature type="region of interest" description="Disordered" evidence="1">
    <location>
        <begin position="1"/>
        <end position="33"/>
    </location>
</feature>
<proteinExistence type="predicted"/>
<dbReference type="PANTHER" id="PTHR35324:SF4">
    <property type="entry name" value="EXPRESSED PROTEIN"/>
    <property type="match status" value="1"/>
</dbReference>
<reference evidence="2" key="1">
    <citation type="submission" date="2019-09" db="EMBL/GenBank/DDBJ databases">
        <authorList>
            <person name="Zhang L."/>
        </authorList>
    </citation>
    <scope>NUCLEOTIDE SEQUENCE</scope>
</reference>
<gene>
    <name evidence="2" type="ORF">NYM_LOCUS15479</name>
</gene>
<protein>
    <submittedName>
        <fullName evidence="2">Uncharacterized protein</fullName>
    </submittedName>
</protein>
<dbReference type="PANTHER" id="PTHR35324">
    <property type="entry name" value="BNAA08G03750D PROTEIN"/>
    <property type="match status" value="1"/>
</dbReference>
<dbReference type="AlphaFoldDB" id="A0A5K1BV39"/>
<evidence type="ECO:0000313" key="2">
    <source>
        <dbReference type="EMBL" id="VVW16767.1"/>
    </source>
</evidence>
<dbReference type="Gramene" id="NC3G0221740.1">
    <property type="protein sequence ID" value="NC3G0221740.1:cds"/>
    <property type="gene ID" value="NC3G0221740"/>
</dbReference>
<name>A0A5K1BV39_9MAGN</name>
<organism evidence="2">
    <name type="scientific">Nymphaea colorata</name>
    <name type="common">pocket water lily</name>
    <dbReference type="NCBI Taxonomy" id="210225"/>
    <lineage>
        <taxon>Eukaryota</taxon>
        <taxon>Viridiplantae</taxon>
        <taxon>Streptophyta</taxon>
        <taxon>Embryophyta</taxon>
        <taxon>Tracheophyta</taxon>
        <taxon>Spermatophyta</taxon>
        <taxon>Magnoliopsida</taxon>
        <taxon>Nymphaeales</taxon>
        <taxon>Nymphaeaceae</taxon>
        <taxon>Nymphaea</taxon>
    </lineage>
</organism>
<accession>A0A5K1BV39</accession>
<dbReference type="EMBL" id="LR721781">
    <property type="protein sequence ID" value="VVW16767.1"/>
    <property type="molecule type" value="Genomic_DNA"/>
</dbReference>
<evidence type="ECO:0000256" key="1">
    <source>
        <dbReference type="SAM" id="MobiDB-lite"/>
    </source>
</evidence>